<dbReference type="EMBL" id="NHTK01000999">
    <property type="protein sequence ID" value="PPR04014.1"/>
    <property type="molecule type" value="Genomic_DNA"/>
</dbReference>
<keyword evidence="3" id="KW-1185">Reference proteome</keyword>
<feature type="compositionally biased region" description="Polar residues" evidence="1">
    <location>
        <begin position="145"/>
        <end position="159"/>
    </location>
</feature>
<evidence type="ECO:0000256" key="1">
    <source>
        <dbReference type="SAM" id="MobiDB-lite"/>
    </source>
</evidence>
<feature type="region of interest" description="Disordered" evidence="1">
    <location>
        <begin position="292"/>
        <end position="314"/>
    </location>
</feature>
<dbReference type="InParanoid" id="A0A409YN47"/>
<evidence type="ECO:0000313" key="3">
    <source>
        <dbReference type="Proteomes" id="UP000284842"/>
    </source>
</evidence>
<name>A0A409YN47_9AGAR</name>
<dbReference type="Proteomes" id="UP000284842">
    <property type="component" value="Unassembled WGS sequence"/>
</dbReference>
<proteinExistence type="predicted"/>
<gene>
    <name evidence="2" type="ORF">CVT24_010507</name>
</gene>
<feature type="region of interest" description="Disordered" evidence="1">
    <location>
        <begin position="348"/>
        <end position="371"/>
    </location>
</feature>
<evidence type="ECO:0000313" key="2">
    <source>
        <dbReference type="EMBL" id="PPR04014.1"/>
    </source>
</evidence>
<feature type="compositionally biased region" description="Low complexity" evidence="1">
    <location>
        <begin position="20"/>
        <end position="39"/>
    </location>
</feature>
<feature type="compositionally biased region" description="Polar residues" evidence="1">
    <location>
        <begin position="1"/>
        <end position="11"/>
    </location>
</feature>
<feature type="region of interest" description="Disordered" evidence="1">
    <location>
        <begin position="1"/>
        <end position="123"/>
    </location>
</feature>
<organism evidence="2 3">
    <name type="scientific">Panaeolus cyanescens</name>
    <dbReference type="NCBI Taxonomy" id="181874"/>
    <lineage>
        <taxon>Eukaryota</taxon>
        <taxon>Fungi</taxon>
        <taxon>Dikarya</taxon>
        <taxon>Basidiomycota</taxon>
        <taxon>Agaricomycotina</taxon>
        <taxon>Agaricomycetes</taxon>
        <taxon>Agaricomycetidae</taxon>
        <taxon>Agaricales</taxon>
        <taxon>Agaricineae</taxon>
        <taxon>Galeropsidaceae</taxon>
        <taxon>Panaeolus</taxon>
    </lineage>
</organism>
<sequence>MEQASNSNYSPRTPKAVIDSSAPTSPETTEIPETPDTSTLSEQLDDALTELEATKNLSIASSPPHMETEEESHDNTPLLRPGSLDYLTDYEDSNENTSTNGHVSGDATVTAPSQAGSCATSSHTFAQTGPIFATRGPSILGLETPATNDSHATLSPYSQSASVSTSGFGSFNSIFDVNSPWSRSQLLGSGAQTPLAGDLLGQAPSVNHVHPLGYPYHLPTNNFAGPAAPGSATSHSSFYTDQEYLRRAMYNCSQSLPSSSAAQSPATPTVVIPNASPVKRHLCEIQCVFKTGDGSESDSEVDERSGHARKKRKTFHKSILISTNTPELLTGRSWQAQRTSDGGVVFCTKPSSSNDSERLADTTGVYGARDQ</sequence>
<protein>
    <submittedName>
        <fullName evidence="2">Uncharacterized protein</fullName>
    </submittedName>
</protein>
<reference evidence="2 3" key="1">
    <citation type="journal article" date="2018" name="Evol. Lett.">
        <title>Horizontal gene cluster transfer increased hallucinogenic mushroom diversity.</title>
        <authorList>
            <person name="Reynolds H.T."/>
            <person name="Vijayakumar V."/>
            <person name="Gluck-Thaler E."/>
            <person name="Korotkin H.B."/>
            <person name="Matheny P.B."/>
            <person name="Slot J.C."/>
        </authorList>
    </citation>
    <scope>NUCLEOTIDE SEQUENCE [LARGE SCALE GENOMIC DNA]</scope>
    <source>
        <strain evidence="2 3">2629</strain>
    </source>
</reference>
<comment type="caution">
    <text evidence="2">The sequence shown here is derived from an EMBL/GenBank/DDBJ whole genome shotgun (WGS) entry which is preliminary data.</text>
</comment>
<feature type="region of interest" description="Disordered" evidence="1">
    <location>
        <begin position="136"/>
        <end position="159"/>
    </location>
</feature>
<accession>A0A409YN47</accession>
<feature type="compositionally biased region" description="Polar residues" evidence="1">
    <location>
        <begin position="110"/>
        <end position="123"/>
    </location>
</feature>
<dbReference type="AlphaFoldDB" id="A0A409YN47"/>